<comment type="caution">
    <text evidence="2">The sequence shown here is derived from an EMBL/GenBank/DDBJ whole genome shotgun (WGS) entry which is preliminary data.</text>
</comment>
<sequence length="93" mass="10213">MMSRYVCIAITLLVTISLYIENSHGLPADMTDTIGEWIEKVKPESQNPSEGLGPIISNILKPITPEKPADSIDKDKAFKGGQAKNDKMIKIDV</sequence>
<proteinExistence type="predicted"/>
<reference evidence="2 3" key="1">
    <citation type="journal article" date="2017" name="Curr. Biol.">
        <title>The Evolution of Venom by Co-option of Single-Copy Genes.</title>
        <authorList>
            <person name="Martinson E.O."/>
            <person name="Mrinalini"/>
            <person name="Kelkar Y.D."/>
            <person name="Chang C.H."/>
            <person name="Werren J.H."/>
        </authorList>
    </citation>
    <scope>NUCLEOTIDE SEQUENCE [LARGE SCALE GENOMIC DNA]</scope>
    <source>
        <strain evidence="2 3">Alberta</strain>
        <tissue evidence="2">Whole body</tissue>
    </source>
</reference>
<dbReference type="EMBL" id="NNAY01002022">
    <property type="protein sequence ID" value="OXU22289.1"/>
    <property type="molecule type" value="Genomic_DNA"/>
</dbReference>
<protein>
    <submittedName>
        <fullName evidence="2">Uncharacterized protein</fullName>
    </submittedName>
</protein>
<gene>
    <name evidence="2" type="ORF">TSAR_006027</name>
</gene>
<evidence type="ECO:0000313" key="3">
    <source>
        <dbReference type="Proteomes" id="UP000215335"/>
    </source>
</evidence>
<evidence type="ECO:0000313" key="2">
    <source>
        <dbReference type="EMBL" id="OXU22289.1"/>
    </source>
</evidence>
<organism evidence="2 3">
    <name type="scientific">Trichomalopsis sarcophagae</name>
    <dbReference type="NCBI Taxonomy" id="543379"/>
    <lineage>
        <taxon>Eukaryota</taxon>
        <taxon>Metazoa</taxon>
        <taxon>Ecdysozoa</taxon>
        <taxon>Arthropoda</taxon>
        <taxon>Hexapoda</taxon>
        <taxon>Insecta</taxon>
        <taxon>Pterygota</taxon>
        <taxon>Neoptera</taxon>
        <taxon>Endopterygota</taxon>
        <taxon>Hymenoptera</taxon>
        <taxon>Apocrita</taxon>
        <taxon>Proctotrupomorpha</taxon>
        <taxon>Chalcidoidea</taxon>
        <taxon>Pteromalidae</taxon>
        <taxon>Pteromalinae</taxon>
        <taxon>Trichomalopsis</taxon>
    </lineage>
</organism>
<keyword evidence="3" id="KW-1185">Reference proteome</keyword>
<evidence type="ECO:0000256" key="1">
    <source>
        <dbReference type="SAM" id="SignalP"/>
    </source>
</evidence>
<name>A0A232EVB1_9HYME</name>
<feature type="signal peptide" evidence="1">
    <location>
        <begin position="1"/>
        <end position="25"/>
    </location>
</feature>
<feature type="chain" id="PRO_5012737256" evidence="1">
    <location>
        <begin position="26"/>
        <end position="93"/>
    </location>
</feature>
<keyword evidence="1" id="KW-0732">Signal</keyword>
<dbReference type="AlphaFoldDB" id="A0A232EVB1"/>
<dbReference type="Proteomes" id="UP000215335">
    <property type="component" value="Unassembled WGS sequence"/>
</dbReference>
<accession>A0A232EVB1</accession>